<dbReference type="STRING" id="1081103.A0A0B2X839"/>
<dbReference type="Proteomes" id="UP000030816">
    <property type="component" value="Unassembled WGS sequence"/>
</dbReference>
<dbReference type="Gene3D" id="2.20.25.20">
    <property type="match status" value="1"/>
</dbReference>
<evidence type="ECO:0000313" key="7">
    <source>
        <dbReference type="Proteomes" id="UP000030816"/>
    </source>
</evidence>
<feature type="compositionally biased region" description="Acidic residues" evidence="5">
    <location>
        <begin position="60"/>
        <end position="77"/>
    </location>
</feature>
<dbReference type="AlphaFoldDB" id="A0A0B2X839"/>
<organism evidence="6 7">
    <name type="scientific">Metarhizium album (strain ARSEF 1941)</name>
    <dbReference type="NCBI Taxonomy" id="1081103"/>
    <lineage>
        <taxon>Eukaryota</taxon>
        <taxon>Fungi</taxon>
        <taxon>Dikarya</taxon>
        <taxon>Ascomycota</taxon>
        <taxon>Pezizomycotina</taxon>
        <taxon>Sordariomycetes</taxon>
        <taxon>Hypocreomycetidae</taxon>
        <taxon>Hypocreales</taxon>
        <taxon>Clavicipitaceae</taxon>
        <taxon>Metarhizium</taxon>
    </lineage>
</organism>
<comment type="subunit">
    <text evidence="3">Tetramer composed of two alpha chains, one beta chain and one beta' chain.</text>
</comment>
<comment type="subunit">
    <text evidence="4">Tetramer of two alpha and two beta subunits.</text>
</comment>
<evidence type="ECO:0000256" key="2">
    <source>
        <dbReference type="ARBA" id="ARBA00045899"/>
    </source>
</evidence>
<feature type="region of interest" description="Disordered" evidence="5">
    <location>
        <begin position="293"/>
        <end position="344"/>
    </location>
</feature>
<dbReference type="GeneID" id="63735126"/>
<protein>
    <recommendedName>
        <fullName evidence="4">Casein kinase II subunit beta</fullName>
        <shortName evidence="4">CK II beta</shortName>
    </recommendedName>
</protein>
<dbReference type="EMBL" id="AZHE01000001">
    <property type="protein sequence ID" value="KHO01670.1"/>
    <property type="molecule type" value="Genomic_DNA"/>
</dbReference>
<dbReference type="Pfam" id="PF01214">
    <property type="entry name" value="CK_II_beta"/>
    <property type="match status" value="1"/>
</dbReference>
<dbReference type="RefSeq" id="XP_040682735.1">
    <property type="nucleotide sequence ID" value="XM_040819470.1"/>
</dbReference>
<dbReference type="HOGENOM" id="CLU_034027_1_1_1"/>
<feature type="compositionally biased region" description="Polar residues" evidence="5">
    <location>
        <begin position="325"/>
        <end position="344"/>
    </location>
</feature>
<dbReference type="SUPFAM" id="SSF57798">
    <property type="entry name" value="Casein kinase II beta subunit"/>
    <property type="match status" value="1"/>
</dbReference>
<dbReference type="GO" id="GO:0005956">
    <property type="term" value="C:protein kinase CK2 complex"/>
    <property type="evidence" value="ECO:0007669"/>
    <property type="project" value="UniProtKB-UniRule"/>
</dbReference>
<name>A0A0B2X839_METAS</name>
<dbReference type="InterPro" id="IPR000704">
    <property type="entry name" value="Casein_kinase_II_reg-sub"/>
</dbReference>
<gene>
    <name evidence="6" type="ORF">MAM_00671</name>
</gene>
<evidence type="ECO:0000256" key="3">
    <source>
        <dbReference type="ARBA" id="ARBA00062110"/>
    </source>
</evidence>
<dbReference type="FunFam" id="2.20.25.20:FF:000001">
    <property type="entry name" value="Casein kinase II subunit beta"/>
    <property type="match status" value="1"/>
</dbReference>
<accession>A0A0B2X839</accession>
<dbReference type="SMART" id="SM01085">
    <property type="entry name" value="CK_II_beta"/>
    <property type="match status" value="1"/>
</dbReference>
<evidence type="ECO:0000313" key="6">
    <source>
        <dbReference type="EMBL" id="KHO01670.1"/>
    </source>
</evidence>
<evidence type="ECO:0000256" key="1">
    <source>
        <dbReference type="ARBA" id="ARBA00006941"/>
    </source>
</evidence>
<comment type="function">
    <text evidence="2 4">Regulatory subunit of casein kinase II/CK2. As part of the kinase complex regulates the basal catalytic activity of the alpha subunit a constitutively active serine/threonine-protein kinase that phosphorylates a large number of substrates containing acidic residues C-terminal to the phosphorylated serine or threonine.</text>
</comment>
<sequence length="344" mass="38311">MSTDSGAPESWISSFCALLGHEYFAEVSEEFIEDDFNLTGLQTQVAMYKEALEMILDVEPEDDDEEEEDEEDDDDNESGLGGGQERVGGRPGERRHHSRMASDLSVIESSAEMLYGLIHQRFICSRAGIQQMSEKYELGHFGCCPRTNCDQARTLPVGLSDIPGEDTVKLFCPACLDVYVPPNSRFQTVDGAFFGRTFGALFLLTFPEYDLTKRGADVLSSATSRITADEELVNGMYAKNIAPNLGPGLIYQPKIYGFRVSERARSGPRMQWLRDRPADVNDLDESRIYAEQCAESEDEDESMNLNGGRAMVRRRPPGNARLRQRQNQNGSPMALSTNGAESEL</sequence>
<reference evidence="6 7" key="1">
    <citation type="journal article" date="2014" name="Proc. Natl. Acad. Sci. U.S.A.">
        <title>Trajectory and genomic determinants of fungal-pathogen speciation and host adaptation.</title>
        <authorList>
            <person name="Hu X."/>
            <person name="Xiao G."/>
            <person name="Zheng P."/>
            <person name="Shang Y."/>
            <person name="Su Y."/>
            <person name="Zhang X."/>
            <person name="Liu X."/>
            <person name="Zhan S."/>
            <person name="St Leger R.J."/>
            <person name="Wang C."/>
        </authorList>
    </citation>
    <scope>NUCLEOTIDE SEQUENCE [LARGE SCALE GENOMIC DNA]</scope>
    <source>
        <strain evidence="6 7">ARSEF 1941</strain>
    </source>
</reference>
<keyword evidence="6" id="KW-0418">Kinase</keyword>
<dbReference type="InterPro" id="IPR016149">
    <property type="entry name" value="Casein_kin_II_reg-sub_N"/>
</dbReference>
<dbReference type="InterPro" id="IPR035991">
    <property type="entry name" value="Casein_kinase_II_beta-like"/>
</dbReference>
<proteinExistence type="inferred from homology"/>
<evidence type="ECO:0000256" key="4">
    <source>
        <dbReference type="RuleBase" id="RU361268"/>
    </source>
</evidence>
<dbReference type="PANTHER" id="PTHR11740:SF0">
    <property type="entry name" value="CASEIN KINASE II SUBUNIT BETA"/>
    <property type="match status" value="1"/>
</dbReference>
<dbReference type="Gene3D" id="1.10.1820.10">
    <property type="entry name" value="protein kinase ck2 holoenzyme, chain C, domain 1"/>
    <property type="match status" value="1"/>
</dbReference>
<dbReference type="GO" id="GO:0019887">
    <property type="term" value="F:protein kinase regulator activity"/>
    <property type="evidence" value="ECO:0007669"/>
    <property type="project" value="InterPro"/>
</dbReference>
<feature type="region of interest" description="Disordered" evidence="5">
    <location>
        <begin position="60"/>
        <end position="101"/>
    </location>
</feature>
<dbReference type="GO" id="GO:0006359">
    <property type="term" value="P:regulation of transcription by RNA polymerase III"/>
    <property type="evidence" value="ECO:0007669"/>
    <property type="project" value="TreeGrafter"/>
</dbReference>
<keyword evidence="6" id="KW-0808">Transferase</keyword>
<dbReference type="PANTHER" id="PTHR11740">
    <property type="entry name" value="CASEIN KINASE II SUBUNIT BETA"/>
    <property type="match status" value="1"/>
</dbReference>
<dbReference type="GO" id="GO:0034456">
    <property type="term" value="C:UTP-C complex"/>
    <property type="evidence" value="ECO:0007669"/>
    <property type="project" value="TreeGrafter"/>
</dbReference>
<keyword evidence="7" id="KW-1185">Reference proteome</keyword>
<evidence type="ECO:0000256" key="5">
    <source>
        <dbReference type="SAM" id="MobiDB-lite"/>
    </source>
</evidence>
<dbReference type="PROSITE" id="PS01101">
    <property type="entry name" value="CK2_BETA"/>
    <property type="match status" value="1"/>
</dbReference>
<dbReference type="OrthoDB" id="2275560at2759"/>
<dbReference type="PRINTS" id="PR00472">
    <property type="entry name" value="CASNKINASEII"/>
</dbReference>
<dbReference type="GO" id="GO:0005737">
    <property type="term" value="C:cytoplasm"/>
    <property type="evidence" value="ECO:0007669"/>
    <property type="project" value="TreeGrafter"/>
</dbReference>
<comment type="similarity">
    <text evidence="1 4">Belongs to the casein kinase 2 subunit beta family.</text>
</comment>
<dbReference type="GO" id="GO:0016301">
    <property type="term" value="F:kinase activity"/>
    <property type="evidence" value="ECO:0007669"/>
    <property type="project" value="UniProtKB-KW"/>
</dbReference>
<comment type="caution">
    <text evidence="6">The sequence shown here is derived from an EMBL/GenBank/DDBJ whole genome shotgun (WGS) entry which is preliminary data.</text>
</comment>